<dbReference type="InterPro" id="IPR036291">
    <property type="entry name" value="NAD(P)-bd_dom_sf"/>
</dbReference>
<evidence type="ECO:0000313" key="2">
    <source>
        <dbReference type="EMBL" id="KAH7042796.1"/>
    </source>
</evidence>
<evidence type="ECO:0000256" key="1">
    <source>
        <dbReference type="SAM" id="SignalP"/>
    </source>
</evidence>
<dbReference type="Proteomes" id="UP000774617">
    <property type="component" value="Unassembled WGS sequence"/>
</dbReference>
<name>A0ABQ8G2J3_9PEZI</name>
<feature type="signal peptide" evidence="1">
    <location>
        <begin position="1"/>
        <end position="18"/>
    </location>
</feature>
<feature type="chain" id="PRO_5046771319" description="NAD(P)-binding domain-containing protein" evidence="1">
    <location>
        <begin position="19"/>
        <end position="253"/>
    </location>
</feature>
<evidence type="ECO:0008006" key="4">
    <source>
        <dbReference type="Google" id="ProtNLM"/>
    </source>
</evidence>
<keyword evidence="3" id="KW-1185">Reference proteome</keyword>
<protein>
    <recommendedName>
        <fullName evidence="4">NAD(P)-binding domain-containing protein</fullName>
    </recommendedName>
</protein>
<dbReference type="PANTHER" id="PTHR14097">
    <property type="entry name" value="OXIDOREDUCTASE HTATIP2"/>
    <property type="match status" value="1"/>
</dbReference>
<sequence>MHLILTGATGLIGSIVLAIMLDDPAVERISIISRKPVPQADGHAKAEVIIQEDLAKYDLATLEKLKGAHGCVWALGPPLMSVTRDQYEYAHIELPAIAAKTYSTLSDQFNFVYVSHDGIDEPGSRRMAAYDVKFRAEEKLLKLSEETSSLRFFSVRPALIDYSYHTAVHPYIKYPLPLPKKISNWFLIPVFRFFGSVNVTRSEHLGTVLTELAYGDGADLTVEGASHGGRYIGVVGMANYMKDKWAKEGAGAQ</sequence>
<dbReference type="Gene3D" id="3.40.50.720">
    <property type="entry name" value="NAD(P)-binding Rossmann-like Domain"/>
    <property type="match status" value="1"/>
</dbReference>
<proteinExistence type="predicted"/>
<organism evidence="2 3">
    <name type="scientific">Macrophomina phaseolina</name>
    <dbReference type="NCBI Taxonomy" id="35725"/>
    <lineage>
        <taxon>Eukaryota</taxon>
        <taxon>Fungi</taxon>
        <taxon>Dikarya</taxon>
        <taxon>Ascomycota</taxon>
        <taxon>Pezizomycotina</taxon>
        <taxon>Dothideomycetes</taxon>
        <taxon>Dothideomycetes incertae sedis</taxon>
        <taxon>Botryosphaeriales</taxon>
        <taxon>Botryosphaeriaceae</taxon>
        <taxon>Macrophomina</taxon>
    </lineage>
</organism>
<reference evidence="2 3" key="1">
    <citation type="journal article" date="2021" name="Nat. Commun.">
        <title>Genetic determinants of endophytism in the Arabidopsis root mycobiome.</title>
        <authorList>
            <person name="Mesny F."/>
            <person name="Miyauchi S."/>
            <person name="Thiergart T."/>
            <person name="Pickel B."/>
            <person name="Atanasova L."/>
            <person name="Karlsson M."/>
            <person name="Huettel B."/>
            <person name="Barry K.W."/>
            <person name="Haridas S."/>
            <person name="Chen C."/>
            <person name="Bauer D."/>
            <person name="Andreopoulos W."/>
            <person name="Pangilinan J."/>
            <person name="LaButti K."/>
            <person name="Riley R."/>
            <person name="Lipzen A."/>
            <person name="Clum A."/>
            <person name="Drula E."/>
            <person name="Henrissat B."/>
            <person name="Kohler A."/>
            <person name="Grigoriev I.V."/>
            <person name="Martin F.M."/>
            <person name="Hacquard S."/>
        </authorList>
    </citation>
    <scope>NUCLEOTIDE SEQUENCE [LARGE SCALE GENOMIC DNA]</scope>
    <source>
        <strain evidence="2 3">MPI-SDFR-AT-0080</strain>
    </source>
</reference>
<keyword evidence="1" id="KW-0732">Signal</keyword>
<gene>
    <name evidence="2" type="ORF">B0J12DRAFT_720596</name>
</gene>
<accession>A0ABQ8G2J3</accession>
<comment type="caution">
    <text evidence="2">The sequence shown here is derived from an EMBL/GenBank/DDBJ whole genome shotgun (WGS) entry which is preliminary data.</text>
</comment>
<dbReference type="SUPFAM" id="SSF51735">
    <property type="entry name" value="NAD(P)-binding Rossmann-fold domains"/>
    <property type="match status" value="1"/>
</dbReference>
<dbReference type="PANTHER" id="PTHR14097:SF8">
    <property type="entry name" value="NAD(P)-BINDING DOMAIN-CONTAINING PROTEIN"/>
    <property type="match status" value="1"/>
</dbReference>
<evidence type="ECO:0000313" key="3">
    <source>
        <dbReference type="Proteomes" id="UP000774617"/>
    </source>
</evidence>
<dbReference type="EMBL" id="JAGTJR010000024">
    <property type="protein sequence ID" value="KAH7042796.1"/>
    <property type="molecule type" value="Genomic_DNA"/>
</dbReference>